<evidence type="ECO:0000313" key="3">
    <source>
        <dbReference type="Proteomes" id="UP000019918"/>
    </source>
</evidence>
<sequence>MVTNYDYARHHFLEISMKVIKIAFALMCSVSSTFVIAGVTLNVSGSAAGYTALTAKAVEAGLANVKIDSQQTFDVIEQGKKLGTLVQGKGWVRDVHPVCFVAWITNNQHISYYMETIGVGDWETADCDDVESVGFISKPQDSEKRIAVIYSVDTQGQTANNYVIFGLKNKNEIFYDEKTTVRFQNSYLKTFSALRKSYQGR</sequence>
<evidence type="ECO:0000256" key="1">
    <source>
        <dbReference type="SAM" id="Phobius"/>
    </source>
</evidence>
<keyword evidence="1" id="KW-0472">Membrane</keyword>
<feature type="transmembrane region" description="Helical" evidence="1">
    <location>
        <begin position="19"/>
        <end position="41"/>
    </location>
</feature>
<reference evidence="2 3" key="1">
    <citation type="submission" date="2014-02" db="EMBL/GenBank/DDBJ databases">
        <title>Draft genome of Erwinia mallotivora strain BT-MARDI, a papaya dieback pathogen.</title>
        <authorList>
            <person name="Redzuan R."/>
            <person name="Abu Bakar N."/>
            <person name="Badrun R."/>
            <person name="Mohd Raih M.F."/>
            <person name="Rozano L."/>
            <person name="Mat Amin N."/>
        </authorList>
    </citation>
    <scope>NUCLEOTIDE SEQUENCE [LARGE SCALE GENOMIC DNA]</scope>
    <source>
        <strain evidence="2 3">BT-MARDI</strain>
    </source>
</reference>
<keyword evidence="1" id="KW-0812">Transmembrane</keyword>
<dbReference type="Proteomes" id="UP000019918">
    <property type="component" value="Unassembled WGS sequence"/>
</dbReference>
<dbReference type="RefSeq" id="WP_034939542.1">
    <property type="nucleotide sequence ID" value="NZ_JFHN01000060.1"/>
</dbReference>
<accession>A0A014PUC0</accession>
<dbReference type="AlphaFoldDB" id="A0A014PUC0"/>
<keyword evidence="3" id="KW-1185">Reference proteome</keyword>
<dbReference type="EMBL" id="JFHN01000060">
    <property type="protein sequence ID" value="EXU74462.1"/>
    <property type="molecule type" value="Genomic_DNA"/>
</dbReference>
<proteinExistence type="predicted"/>
<protein>
    <submittedName>
        <fullName evidence="2">Uncharacterized protein</fullName>
    </submittedName>
</protein>
<gene>
    <name evidence="2" type="ORF">BG55_17075</name>
</gene>
<dbReference type="STRING" id="69222.BG55_17075"/>
<organism evidence="2 3">
    <name type="scientific">Erwinia mallotivora</name>
    <dbReference type="NCBI Taxonomy" id="69222"/>
    <lineage>
        <taxon>Bacteria</taxon>
        <taxon>Pseudomonadati</taxon>
        <taxon>Pseudomonadota</taxon>
        <taxon>Gammaproteobacteria</taxon>
        <taxon>Enterobacterales</taxon>
        <taxon>Erwiniaceae</taxon>
        <taxon>Erwinia</taxon>
    </lineage>
</organism>
<comment type="caution">
    <text evidence="2">The sequence shown here is derived from an EMBL/GenBank/DDBJ whole genome shotgun (WGS) entry which is preliminary data.</text>
</comment>
<dbReference type="PATRIC" id="fig|69222.5.peg.3475"/>
<keyword evidence="1" id="KW-1133">Transmembrane helix</keyword>
<name>A0A014PUC0_9GAMM</name>
<evidence type="ECO:0000313" key="2">
    <source>
        <dbReference type="EMBL" id="EXU74462.1"/>
    </source>
</evidence>
<dbReference type="OrthoDB" id="6433173at2"/>